<dbReference type="SUPFAM" id="SSF54211">
    <property type="entry name" value="Ribosomal protein S5 domain 2-like"/>
    <property type="match status" value="1"/>
</dbReference>
<evidence type="ECO:0000313" key="4">
    <source>
        <dbReference type="Proteomes" id="UP000299102"/>
    </source>
</evidence>
<dbReference type="GO" id="GO:0005524">
    <property type="term" value="F:ATP binding"/>
    <property type="evidence" value="ECO:0007669"/>
    <property type="project" value="InterPro"/>
</dbReference>
<dbReference type="Proteomes" id="UP000299102">
    <property type="component" value="Unassembled WGS sequence"/>
</dbReference>
<dbReference type="GO" id="GO:0005829">
    <property type="term" value="C:cytosol"/>
    <property type="evidence" value="ECO:0007669"/>
    <property type="project" value="TreeGrafter"/>
</dbReference>
<evidence type="ECO:0000256" key="2">
    <source>
        <dbReference type="ARBA" id="ARBA00022777"/>
    </source>
</evidence>
<name>A0A4C1TCK4_EUMVA</name>
<proteinExistence type="predicted"/>
<comment type="caution">
    <text evidence="3">The sequence shown here is derived from an EMBL/GenBank/DDBJ whole genome shotgun (WGS) entry which is preliminary data.</text>
</comment>
<evidence type="ECO:0000256" key="1">
    <source>
        <dbReference type="ARBA" id="ARBA00022679"/>
    </source>
</evidence>
<dbReference type="GO" id="GO:0004496">
    <property type="term" value="F:mevalonate kinase activity"/>
    <property type="evidence" value="ECO:0007669"/>
    <property type="project" value="InterPro"/>
</dbReference>
<dbReference type="OrthoDB" id="1652964at2759"/>
<keyword evidence="4" id="KW-1185">Reference proteome</keyword>
<keyword evidence="1" id="KW-0808">Transferase</keyword>
<keyword evidence="2 3" id="KW-0418">Kinase</keyword>
<evidence type="ECO:0000313" key="3">
    <source>
        <dbReference type="EMBL" id="GBP11310.1"/>
    </source>
</evidence>
<dbReference type="Gene3D" id="3.30.230.10">
    <property type="match status" value="1"/>
</dbReference>
<organism evidence="3 4">
    <name type="scientific">Eumeta variegata</name>
    <name type="common">Bagworm moth</name>
    <name type="synonym">Eumeta japonica</name>
    <dbReference type="NCBI Taxonomy" id="151549"/>
    <lineage>
        <taxon>Eukaryota</taxon>
        <taxon>Metazoa</taxon>
        <taxon>Ecdysozoa</taxon>
        <taxon>Arthropoda</taxon>
        <taxon>Hexapoda</taxon>
        <taxon>Insecta</taxon>
        <taxon>Pterygota</taxon>
        <taxon>Neoptera</taxon>
        <taxon>Endopterygota</taxon>
        <taxon>Lepidoptera</taxon>
        <taxon>Glossata</taxon>
        <taxon>Ditrysia</taxon>
        <taxon>Tineoidea</taxon>
        <taxon>Psychidae</taxon>
        <taxon>Oiketicinae</taxon>
        <taxon>Eumeta</taxon>
    </lineage>
</organism>
<reference evidence="3 4" key="1">
    <citation type="journal article" date="2019" name="Commun. Biol.">
        <title>The bagworm genome reveals a unique fibroin gene that provides high tensile strength.</title>
        <authorList>
            <person name="Kono N."/>
            <person name="Nakamura H."/>
            <person name="Ohtoshi R."/>
            <person name="Tomita M."/>
            <person name="Numata K."/>
            <person name="Arakawa K."/>
        </authorList>
    </citation>
    <scope>NUCLEOTIDE SEQUENCE [LARGE SCALE GENOMIC DNA]</scope>
</reference>
<protein>
    <submittedName>
        <fullName evidence="3">Mevalonate kinase</fullName>
    </submittedName>
</protein>
<sequence>MLKFQVKSPGKIILHGEHAVVYQKPALAAVVGLGTTLQFTAAENGKRVVTLQLEALNTNFEIQVDLFNKFLKQCRSKFPQEKFESSAQLLEEREPYSSPKQELELTQAFTINIDTELNLGAGLGAGGYVIVLLPENYASNEVYWKLKEELEAAGFGVFATTAGGAGLRMEQI</sequence>
<dbReference type="STRING" id="151549.A0A4C1TCK4"/>
<dbReference type="EMBL" id="BGZK01004866">
    <property type="protein sequence ID" value="GBP11310.1"/>
    <property type="molecule type" value="Genomic_DNA"/>
</dbReference>
<dbReference type="AlphaFoldDB" id="A0A4C1TCK4"/>
<dbReference type="InterPro" id="IPR014721">
    <property type="entry name" value="Ribsml_uS5_D2-typ_fold_subgr"/>
</dbReference>
<dbReference type="GO" id="GO:0019287">
    <property type="term" value="P:isopentenyl diphosphate biosynthetic process, mevalonate pathway"/>
    <property type="evidence" value="ECO:0007669"/>
    <property type="project" value="TreeGrafter"/>
</dbReference>
<dbReference type="InterPro" id="IPR006205">
    <property type="entry name" value="Mev_gal_kin"/>
</dbReference>
<dbReference type="PANTHER" id="PTHR43290:SF2">
    <property type="entry name" value="MEVALONATE KINASE"/>
    <property type="match status" value="1"/>
</dbReference>
<accession>A0A4C1TCK4</accession>
<gene>
    <name evidence="3" type="ORF">EVAR_71175_1</name>
</gene>
<dbReference type="GO" id="GO:0006695">
    <property type="term" value="P:cholesterol biosynthetic process"/>
    <property type="evidence" value="ECO:0007669"/>
    <property type="project" value="TreeGrafter"/>
</dbReference>
<dbReference type="PANTHER" id="PTHR43290">
    <property type="entry name" value="MEVALONATE KINASE"/>
    <property type="match status" value="1"/>
</dbReference>
<dbReference type="InterPro" id="IPR020568">
    <property type="entry name" value="Ribosomal_Su5_D2-typ_SF"/>
</dbReference>